<dbReference type="Pfam" id="PF13560">
    <property type="entry name" value="HTH_31"/>
    <property type="match status" value="1"/>
</dbReference>
<dbReference type="PROSITE" id="PS50943">
    <property type="entry name" value="HTH_CROC1"/>
    <property type="match status" value="1"/>
</dbReference>
<dbReference type="OrthoDB" id="3542608at2"/>
<evidence type="ECO:0000313" key="3">
    <source>
        <dbReference type="Proteomes" id="UP000311713"/>
    </source>
</evidence>
<dbReference type="SMART" id="SM00530">
    <property type="entry name" value="HTH_XRE"/>
    <property type="match status" value="1"/>
</dbReference>
<reference evidence="2 3" key="1">
    <citation type="submission" date="2019-06" db="EMBL/GenBank/DDBJ databases">
        <title>Draft genome of Streptomyces sedi sp. JCM16909.</title>
        <authorList>
            <person name="Klykleung N."/>
            <person name="Tanasupawat S."/>
            <person name="Kudo T."/>
            <person name="Yuki M."/>
            <person name="Ohkuma M."/>
        </authorList>
    </citation>
    <scope>NUCLEOTIDE SEQUENCE [LARGE SCALE GENOMIC DNA]</scope>
    <source>
        <strain evidence="2 3">JCM 16909</strain>
    </source>
</reference>
<dbReference type="InterPro" id="IPR001387">
    <property type="entry name" value="Cro/C1-type_HTH"/>
</dbReference>
<dbReference type="EMBL" id="VDGT01000013">
    <property type="protein sequence ID" value="TNM28434.1"/>
    <property type="molecule type" value="Genomic_DNA"/>
</dbReference>
<protein>
    <submittedName>
        <fullName evidence="2">Helix-turn-helix transcriptional regulator</fullName>
    </submittedName>
</protein>
<dbReference type="InterPro" id="IPR010982">
    <property type="entry name" value="Lambda_DNA-bd_dom_sf"/>
</dbReference>
<dbReference type="PANTHER" id="PTHR35010:SF2">
    <property type="entry name" value="BLL4672 PROTEIN"/>
    <property type="match status" value="1"/>
</dbReference>
<proteinExistence type="predicted"/>
<sequence length="282" mass="31821">MIDRPGLADFLRRRRESLRPSDAGLIEGVRRRTPGLRRDEVAQLANISTDYYARLEQRRGANPSASIVASLARALRCDPDERDHLYHLAGFPAPPRYAGGYVRPGVMSLLDRLGDVPACVVSDLGEVLWQNTVATLTLGWSTGGRAGRSANVVWRWFTEPGLRTYFPEEDWPRHSLAHVNDLRATAARRGGDADVADLVDDLRERSGEFRELWERHEVAVRRFDRKRVLHPEVGVLHLTCEVLLSPEADSRVLAFFPTEGTDTREKLALLRTIGTHDFRAPR</sequence>
<gene>
    <name evidence="2" type="ORF">FH715_17920</name>
</gene>
<name>A0A5C4UXJ7_9ACTN</name>
<organism evidence="2 3">
    <name type="scientific">Streptomyces sedi</name>
    <dbReference type="NCBI Taxonomy" id="555059"/>
    <lineage>
        <taxon>Bacteria</taxon>
        <taxon>Bacillati</taxon>
        <taxon>Actinomycetota</taxon>
        <taxon>Actinomycetes</taxon>
        <taxon>Kitasatosporales</taxon>
        <taxon>Streptomycetaceae</taxon>
        <taxon>Streptomyces</taxon>
    </lineage>
</organism>
<dbReference type="PANTHER" id="PTHR35010">
    <property type="entry name" value="BLL4672 PROTEIN-RELATED"/>
    <property type="match status" value="1"/>
</dbReference>
<dbReference type="AlphaFoldDB" id="A0A5C4UXJ7"/>
<dbReference type="Gene3D" id="3.30.450.180">
    <property type="match status" value="1"/>
</dbReference>
<dbReference type="GO" id="GO:0003677">
    <property type="term" value="F:DNA binding"/>
    <property type="evidence" value="ECO:0007669"/>
    <property type="project" value="InterPro"/>
</dbReference>
<dbReference type="RefSeq" id="WP_139646508.1">
    <property type="nucleotide sequence ID" value="NZ_BAAAZS010000040.1"/>
</dbReference>
<dbReference type="SUPFAM" id="SSF47413">
    <property type="entry name" value="lambda repressor-like DNA-binding domains"/>
    <property type="match status" value="1"/>
</dbReference>
<dbReference type="CDD" id="cd00093">
    <property type="entry name" value="HTH_XRE"/>
    <property type="match status" value="1"/>
</dbReference>
<dbReference type="Proteomes" id="UP000311713">
    <property type="component" value="Unassembled WGS sequence"/>
</dbReference>
<evidence type="ECO:0000259" key="1">
    <source>
        <dbReference type="PROSITE" id="PS50943"/>
    </source>
</evidence>
<accession>A0A5C4UXJ7</accession>
<evidence type="ECO:0000313" key="2">
    <source>
        <dbReference type="EMBL" id="TNM28434.1"/>
    </source>
</evidence>
<comment type="caution">
    <text evidence="2">The sequence shown here is derived from an EMBL/GenBank/DDBJ whole genome shotgun (WGS) entry which is preliminary data.</text>
</comment>
<feature type="domain" description="HTH cro/C1-type" evidence="1">
    <location>
        <begin position="35"/>
        <end position="82"/>
    </location>
</feature>
<dbReference type="InterPro" id="IPR041413">
    <property type="entry name" value="MLTR_LBD"/>
</dbReference>
<keyword evidence="3" id="KW-1185">Reference proteome</keyword>
<dbReference type="Gene3D" id="1.10.260.40">
    <property type="entry name" value="lambda repressor-like DNA-binding domains"/>
    <property type="match status" value="1"/>
</dbReference>
<dbReference type="Pfam" id="PF17765">
    <property type="entry name" value="MLTR_LBD"/>
    <property type="match status" value="1"/>
</dbReference>